<feature type="region of interest" description="Disordered" evidence="1">
    <location>
        <begin position="1"/>
        <end position="30"/>
    </location>
</feature>
<dbReference type="Proteomes" id="UP000000305">
    <property type="component" value="Unassembled WGS sequence"/>
</dbReference>
<name>E9I2C5_DAPPU</name>
<proteinExistence type="predicted"/>
<protein>
    <submittedName>
        <fullName evidence="2">Uncharacterized protein</fullName>
    </submittedName>
</protein>
<dbReference type="KEGG" id="dpx:DAPPUDRAFT_120854"/>
<dbReference type="AlphaFoldDB" id="E9I2C5"/>
<dbReference type="EMBL" id="GL734054">
    <property type="protein sequence ID" value="EFX61855.1"/>
    <property type="molecule type" value="Genomic_DNA"/>
</dbReference>
<evidence type="ECO:0000313" key="2">
    <source>
        <dbReference type="EMBL" id="EFX61855.1"/>
    </source>
</evidence>
<evidence type="ECO:0000313" key="3">
    <source>
        <dbReference type="Proteomes" id="UP000000305"/>
    </source>
</evidence>
<keyword evidence="3" id="KW-1185">Reference proteome</keyword>
<dbReference type="InParanoid" id="E9I2C5"/>
<feature type="non-terminal residue" evidence="2">
    <location>
        <position position="542"/>
    </location>
</feature>
<accession>E9I2C5</accession>
<dbReference type="HOGENOM" id="CLU_503076_0_0_1"/>
<sequence length="542" mass="61854">MPHLCDDTPDDREMWTTSLSPDDRSSTSPSRKSKLLHVTLFILLAFSHPQLTIANEHVIFEQIGLLAGSTSYLHAHITVSVSSIEEQLDSYESLLRTDFSDYQKVHNLIQLNLGNVSAHINTQDDVRNFSSSKMYMAAVSWTKMAKLHLKEISDIRDHIDSLRNLLPDRPVDNVNRVAHDPAFFEDLQYRINQDSYIPDDSSSSFASTRRLHSYDDENPRYQSSALGEEEENIPFPFKITPFHEAGYRILKQQKSINRANAIPDNTPLKRQKRVAGLVALPIAIAATAMGIYNAVQIEFLKTELLEVKDNVKRLFEVVQRFDKELNDISGAIRELSTSLLIMNIASPSYFDVRLTRIESQIRNRLRMATHALQAAQHRRLGIDYLSPKQIRLLFSKLQTRANEFGCELLINHHSDLFQIEVSLLFDGHDAHLLVHVPMVPINSLLRLFKLHPFPLPFFQDHFLIPDVQHDVLAVSSNDHRLSTHLSSVDLLGCHHVNQIFMCDRFGVLSRSFNHTCLGSLFSQDFQTARTACKFEIAPVTEK</sequence>
<reference evidence="2 3" key="1">
    <citation type="journal article" date="2011" name="Science">
        <title>The ecoresponsive genome of Daphnia pulex.</title>
        <authorList>
            <person name="Colbourne J.K."/>
            <person name="Pfrender M.E."/>
            <person name="Gilbert D."/>
            <person name="Thomas W.K."/>
            <person name="Tucker A."/>
            <person name="Oakley T.H."/>
            <person name="Tokishita S."/>
            <person name="Aerts A."/>
            <person name="Arnold G.J."/>
            <person name="Basu M.K."/>
            <person name="Bauer D.J."/>
            <person name="Caceres C.E."/>
            <person name="Carmel L."/>
            <person name="Casola C."/>
            <person name="Choi J.H."/>
            <person name="Detter J.C."/>
            <person name="Dong Q."/>
            <person name="Dusheyko S."/>
            <person name="Eads B.D."/>
            <person name="Frohlich T."/>
            <person name="Geiler-Samerotte K.A."/>
            <person name="Gerlach D."/>
            <person name="Hatcher P."/>
            <person name="Jogdeo S."/>
            <person name="Krijgsveld J."/>
            <person name="Kriventseva E.V."/>
            <person name="Kultz D."/>
            <person name="Laforsch C."/>
            <person name="Lindquist E."/>
            <person name="Lopez J."/>
            <person name="Manak J.R."/>
            <person name="Muller J."/>
            <person name="Pangilinan J."/>
            <person name="Patwardhan R.P."/>
            <person name="Pitluck S."/>
            <person name="Pritham E.J."/>
            <person name="Rechtsteiner A."/>
            <person name="Rho M."/>
            <person name="Rogozin I.B."/>
            <person name="Sakarya O."/>
            <person name="Salamov A."/>
            <person name="Schaack S."/>
            <person name="Shapiro H."/>
            <person name="Shiga Y."/>
            <person name="Skalitzky C."/>
            <person name="Smith Z."/>
            <person name="Souvorov A."/>
            <person name="Sung W."/>
            <person name="Tang Z."/>
            <person name="Tsuchiya D."/>
            <person name="Tu H."/>
            <person name="Vos H."/>
            <person name="Wang M."/>
            <person name="Wolf Y.I."/>
            <person name="Yamagata H."/>
            <person name="Yamada T."/>
            <person name="Ye Y."/>
            <person name="Shaw J.R."/>
            <person name="Andrews J."/>
            <person name="Crease T.J."/>
            <person name="Tang H."/>
            <person name="Lucas S.M."/>
            <person name="Robertson H.M."/>
            <person name="Bork P."/>
            <person name="Koonin E.V."/>
            <person name="Zdobnov E.M."/>
            <person name="Grigoriev I.V."/>
            <person name="Lynch M."/>
            <person name="Boore J.L."/>
        </authorList>
    </citation>
    <scope>NUCLEOTIDE SEQUENCE [LARGE SCALE GENOMIC DNA]</scope>
</reference>
<dbReference type="PhylomeDB" id="E9I2C5"/>
<gene>
    <name evidence="2" type="ORF">DAPPUDRAFT_120854</name>
</gene>
<organism evidence="2 3">
    <name type="scientific">Daphnia pulex</name>
    <name type="common">Water flea</name>
    <dbReference type="NCBI Taxonomy" id="6669"/>
    <lineage>
        <taxon>Eukaryota</taxon>
        <taxon>Metazoa</taxon>
        <taxon>Ecdysozoa</taxon>
        <taxon>Arthropoda</taxon>
        <taxon>Crustacea</taxon>
        <taxon>Branchiopoda</taxon>
        <taxon>Diplostraca</taxon>
        <taxon>Cladocera</taxon>
        <taxon>Anomopoda</taxon>
        <taxon>Daphniidae</taxon>
        <taxon>Daphnia</taxon>
    </lineage>
</organism>
<evidence type="ECO:0000256" key="1">
    <source>
        <dbReference type="SAM" id="MobiDB-lite"/>
    </source>
</evidence>
<feature type="compositionally biased region" description="Basic and acidic residues" evidence="1">
    <location>
        <begin position="1"/>
        <end position="14"/>
    </location>
</feature>